<dbReference type="GO" id="GO:0030203">
    <property type="term" value="P:glycosaminoglycan metabolic process"/>
    <property type="evidence" value="ECO:0007669"/>
    <property type="project" value="TreeGrafter"/>
</dbReference>
<evidence type="ECO:0000256" key="8">
    <source>
        <dbReference type="PIRSR" id="PIRSR001093-1"/>
    </source>
</evidence>
<dbReference type="PANTHER" id="PTHR22600:SF26">
    <property type="entry name" value="BETA-N-ACETYLHEXOSAMINIDASE"/>
    <property type="match status" value="1"/>
</dbReference>
<dbReference type="GO" id="GO:0005975">
    <property type="term" value="P:carbohydrate metabolic process"/>
    <property type="evidence" value="ECO:0007669"/>
    <property type="project" value="InterPro"/>
</dbReference>
<dbReference type="SUPFAM" id="SSF55545">
    <property type="entry name" value="beta-N-acetylhexosaminidase-like domain"/>
    <property type="match status" value="1"/>
</dbReference>
<dbReference type="PANTHER" id="PTHR22600">
    <property type="entry name" value="BETA-HEXOSAMINIDASE"/>
    <property type="match status" value="1"/>
</dbReference>
<dbReference type="InterPro" id="IPR029018">
    <property type="entry name" value="Hex-like_dom2"/>
</dbReference>
<keyword evidence="4 7" id="KW-0378">Hydrolase</keyword>
<dbReference type="Proteomes" id="UP001153365">
    <property type="component" value="Unassembled WGS sequence"/>
</dbReference>
<dbReference type="Pfam" id="PF00728">
    <property type="entry name" value="Glyco_hydro_20"/>
    <property type="match status" value="1"/>
</dbReference>
<evidence type="ECO:0000256" key="3">
    <source>
        <dbReference type="ARBA" id="ARBA00022729"/>
    </source>
</evidence>
<evidence type="ECO:0000259" key="12">
    <source>
        <dbReference type="Pfam" id="PF14845"/>
    </source>
</evidence>
<dbReference type="Gene3D" id="3.20.20.80">
    <property type="entry name" value="Glycosidases"/>
    <property type="match status" value="1"/>
</dbReference>
<gene>
    <name evidence="13" type="ORF">PPACK8108_LOCUS13825</name>
</gene>
<evidence type="ECO:0000256" key="5">
    <source>
        <dbReference type="ARBA" id="ARBA00023180"/>
    </source>
</evidence>
<comment type="similarity">
    <text evidence="2 7">Belongs to the glycosyl hydrolase 20 family.</text>
</comment>
<sequence length="639" mass="71526">MSLILRSSVIFSLSLTIIICNLSLILAVWPAPRSFSQGNQTIRLSQDFTISFPNHIPISKIPSDLRLAINQTVYQINSDRHQPLIPDRGRSLYASLVDQGRSSRDLSLSQLTLQLNYSINAGLLRSSERFSLKRGLGPSTSSSDTCPAPKIDSGGVIPSISTETRLPLEKRDESYRLVISRRDNAAPYQAVLSAPTALGIFRGLQTFSQLVYSIHAPSRDGQKLRNQAHPQNLELKEENSDQRFIYGPLEIFDLPAFPYRGFMLDTSRHFYPIEDIYRTVEVMSWAKLNFFHWHIVDAQSWPLEVTTYPELAEKAAYSSSEIYTADEVKALASYANSRGVEIMLEIDTPGHTAAIGEAYPNLVACKNAQPWVNYAAGPLAGQLRLADDVVVKFAKDIFQYAASLFPGSLLSTGGDEINKRCYEDDEVTQSSLKSKNQTLNQALNHFVTETHQVLRKAGRTPVVWEEIVLDENLNLPKDTVVAVWRNSSMVSKVAEAGYSIIHASSDFSYLDCGSGGWLGNSTDDNSWCDPFKTWQKIYSFDPYANITSSQRKQIIGGQTLLWSEQADSQNMDGLIWPRALSAAEVYWTGQERPRSVVDALPRIHDMRYRMVLRGVRATPIQPHWCALNPGFCNAPINFT</sequence>
<evidence type="ECO:0000313" key="14">
    <source>
        <dbReference type="Proteomes" id="UP001153365"/>
    </source>
</evidence>
<feature type="transmembrane region" description="Helical" evidence="10">
    <location>
        <begin position="9"/>
        <end position="29"/>
    </location>
</feature>
<dbReference type="AlphaFoldDB" id="A0AAV0B6W3"/>
<evidence type="ECO:0000256" key="7">
    <source>
        <dbReference type="PIRNR" id="PIRNR001093"/>
    </source>
</evidence>
<feature type="domain" description="Glycoside hydrolase family 20 catalytic" evidence="11">
    <location>
        <begin position="257"/>
        <end position="589"/>
    </location>
</feature>
<keyword evidence="3" id="KW-0732">Signal</keyword>
<dbReference type="InterPro" id="IPR015883">
    <property type="entry name" value="Glyco_hydro_20_cat"/>
</dbReference>
<dbReference type="EC" id="3.2.1.52" evidence="7"/>
<evidence type="ECO:0000256" key="2">
    <source>
        <dbReference type="ARBA" id="ARBA00006285"/>
    </source>
</evidence>
<evidence type="ECO:0000259" key="11">
    <source>
        <dbReference type="Pfam" id="PF00728"/>
    </source>
</evidence>
<dbReference type="GO" id="GO:0016020">
    <property type="term" value="C:membrane"/>
    <property type="evidence" value="ECO:0007669"/>
    <property type="project" value="TreeGrafter"/>
</dbReference>
<dbReference type="CDD" id="cd06562">
    <property type="entry name" value="GH20_HexA_HexB-like"/>
    <property type="match status" value="1"/>
</dbReference>
<keyword evidence="10" id="KW-1133">Transmembrane helix</keyword>
<dbReference type="InterPro" id="IPR029019">
    <property type="entry name" value="HEX_eukaryotic_N"/>
</dbReference>
<reference evidence="13" key="1">
    <citation type="submission" date="2022-06" db="EMBL/GenBank/DDBJ databases">
        <authorList>
            <consortium name="SYNGENTA / RWTH Aachen University"/>
        </authorList>
    </citation>
    <scope>NUCLEOTIDE SEQUENCE</scope>
</reference>
<protein>
    <recommendedName>
        <fullName evidence="7">Beta-hexosaminidase</fullName>
        <ecNumber evidence="7">3.2.1.52</ecNumber>
    </recommendedName>
</protein>
<evidence type="ECO:0000256" key="9">
    <source>
        <dbReference type="SAM" id="MobiDB-lite"/>
    </source>
</evidence>
<comment type="caution">
    <text evidence="13">The sequence shown here is derived from an EMBL/GenBank/DDBJ whole genome shotgun (WGS) entry which is preliminary data.</text>
</comment>
<evidence type="ECO:0000256" key="6">
    <source>
        <dbReference type="ARBA" id="ARBA00023295"/>
    </source>
</evidence>
<dbReference type="InterPro" id="IPR017853">
    <property type="entry name" value="GH"/>
</dbReference>
<dbReference type="Gene3D" id="3.30.379.10">
    <property type="entry name" value="Chitobiase/beta-hexosaminidase domain 2-like"/>
    <property type="match status" value="1"/>
</dbReference>
<keyword evidence="10" id="KW-0472">Membrane</keyword>
<evidence type="ECO:0000256" key="10">
    <source>
        <dbReference type="SAM" id="Phobius"/>
    </source>
</evidence>
<proteinExistence type="inferred from homology"/>
<keyword evidence="5" id="KW-0325">Glycoprotein</keyword>
<dbReference type="EMBL" id="CALTRL010003491">
    <property type="protein sequence ID" value="CAH7681249.1"/>
    <property type="molecule type" value="Genomic_DNA"/>
</dbReference>
<dbReference type="PIRSF" id="PIRSF001093">
    <property type="entry name" value="B-hxosamndse_ab_euk"/>
    <property type="match status" value="1"/>
</dbReference>
<keyword evidence="10" id="KW-0812">Transmembrane</keyword>
<keyword evidence="6 7" id="KW-0326">Glycosidase</keyword>
<evidence type="ECO:0000256" key="1">
    <source>
        <dbReference type="ARBA" id="ARBA00001231"/>
    </source>
</evidence>
<name>A0AAV0B6W3_PHAPC</name>
<evidence type="ECO:0000256" key="4">
    <source>
        <dbReference type="ARBA" id="ARBA00022801"/>
    </source>
</evidence>
<feature type="active site" description="Proton donor" evidence="8">
    <location>
        <position position="416"/>
    </location>
</feature>
<dbReference type="FunFam" id="3.20.20.80:FF:000063">
    <property type="entry name" value="Beta-hexosaminidase"/>
    <property type="match status" value="1"/>
</dbReference>
<dbReference type="SUPFAM" id="SSF51445">
    <property type="entry name" value="(Trans)glycosidases"/>
    <property type="match status" value="1"/>
</dbReference>
<dbReference type="PRINTS" id="PR00738">
    <property type="entry name" value="GLHYDRLASE20"/>
</dbReference>
<organism evidence="13 14">
    <name type="scientific">Phakopsora pachyrhizi</name>
    <name type="common">Asian soybean rust disease fungus</name>
    <dbReference type="NCBI Taxonomy" id="170000"/>
    <lineage>
        <taxon>Eukaryota</taxon>
        <taxon>Fungi</taxon>
        <taxon>Dikarya</taxon>
        <taxon>Basidiomycota</taxon>
        <taxon>Pucciniomycotina</taxon>
        <taxon>Pucciniomycetes</taxon>
        <taxon>Pucciniales</taxon>
        <taxon>Phakopsoraceae</taxon>
        <taxon>Phakopsora</taxon>
    </lineage>
</organism>
<evidence type="ECO:0000313" key="13">
    <source>
        <dbReference type="EMBL" id="CAH7681249.1"/>
    </source>
</evidence>
<dbReference type="InterPro" id="IPR025705">
    <property type="entry name" value="Beta_hexosaminidase_sua/sub"/>
</dbReference>
<feature type="domain" description="Beta-hexosaminidase eukaryotic type N-terminal" evidence="12">
    <location>
        <begin position="28"/>
        <end position="210"/>
    </location>
</feature>
<dbReference type="GO" id="GO:0004563">
    <property type="term" value="F:beta-N-acetylhexosaminidase activity"/>
    <property type="evidence" value="ECO:0007669"/>
    <property type="project" value="UniProtKB-EC"/>
</dbReference>
<comment type="catalytic activity">
    <reaction evidence="1 7">
        <text>Hydrolysis of terminal non-reducing N-acetyl-D-hexosamine residues in N-acetyl-beta-D-hexosaminides.</text>
        <dbReference type="EC" id="3.2.1.52"/>
    </reaction>
</comment>
<keyword evidence="14" id="KW-1185">Reference proteome</keyword>
<accession>A0AAV0B6W3</accession>
<feature type="region of interest" description="Disordered" evidence="9">
    <location>
        <begin position="134"/>
        <end position="158"/>
    </location>
</feature>
<dbReference type="Pfam" id="PF14845">
    <property type="entry name" value="Glycohydro_20b2"/>
    <property type="match status" value="1"/>
</dbReference>